<keyword evidence="1" id="KW-0456">Lyase</keyword>
<dbReference type="InterPro" id="IPR052172">
    <property type="entry name" value="UxaA_altronate/galactarate_dh"/>
</dbReference>
<dbReference type="Gene3D" id="2.30.130.110">
    <property type="match status" value="1"/>
</dbReference>
<evidence type="ECO:0000256" key="1">
    <source>
        <dbReference type="ARBA" id="ARBA00023239"/>
    </source>
</evidence>
<protein>
    <submittedName>
        <fullName evidence="3">SAF domain protein</fullName>
    </submittedName>
</protein>
<evidence type="ECO:0000259" key="2">
    <source>
        <dbReference type="SMART" id="SM00858"/>
    </source>
</evidence>
<dbReference type="OrthoDB" id="9804574at2"/>
<dbReference type="PANTHER" id="PTHR30536">
    <property type="entry name" value="ALTRONATE/GALACTARATE DEHYDRATASE"/>
    <property type="match status" value="1"/>
</dbReference>
<dbReference type="InterPro" id="IPR044144">
    <property type="entry name" value="SAF_UxaA/GarD"/>
</dbReference>
<dbReference type="RefSeq" id="WP_044731511.1">
    <property type="nucleotide sequence ID" value="NZ_JYBP01000003.1"/>
</dbReference>
<dbReference type="CDD" id="cd11613">
    <property type="entry name" value="SAF_AH_GD"/>
    <property type="match status" value="1"/>
</dbReference>
<dbReference type="AlphaFoldDB" id="A0A0D8BTV5"/>
<dbReference type="PANTHER" id="PTHR30536:SF5">
    <property type="entry name" value="ALTRONATE DEHYDRATASE"/>
    <property type="match status" value="1"/>
</dbReference>
<sequence length="106" mass="11733">MPSYRFLMLNPKDNVATALDNIPAGSVIKIACQHKEYEIKVRQNIEFGHKFAVVPIKKGEDILKYGEVIGVASSDIAEGEYVHIHNVEGKRGRGDKENGNRSILGV</sequence>
<name>A0A0D8BTV5_GEOKU</name>
<dbReference type="EMBL" id="JYBP01000003">
    <property type="protein sequence ID" value="KJE27633.1"/>
    <property type="molecule type" value="Genomic_DNA"/>
</dbReference>
<dbReference type="InterPro" id="IPR013974">
    <property type="entry name" value="SAF"/>
</dbReference>
<dbReference type="GO" id="GO:0019698">
    <property type="term" value="P:D-galacturonate catabolic process"/>
    <property type="evidence" value="ECO:0007669"/>
    <property type="project" value="TreeGrafter"/>
</dbReference>
<dbReference type="PATRIC" id="fig|1462.6.peg.1773"/>
<comment type="caution">
    <text evidence="3">The sequence shown here is derived from an EMBL/GenBank/DDBJ whole genome shotgun (WGS) entry which is preliminary data.</text>
</comment>
<dbReference type="Pfam" id="PF08666">
    <property type="entry name" value="SAF"/>
    <property type="match status" value="1"/>
</dbReference>
<dbReference type="Proteomes" id="UP000032522">
    <property type="component" value="Unassembled WGS sequence"/>
</dbReference>
<gene>
    <name evidence="3" type="ORF">LG52_1562</name>
</gene>
<evidence type="ECO:0000313" key="4">
    <source>
        <dbReference type="Proteomes" id="UP000032522"/>
    </source>
</evidence>
<reference evidence="3 4" key="1">
    <citation type="submission" date="2015-01" db="EMBL/GenBank/DDBJ databases">
        <authorList>
            <person name="Filippidou S."/>
            <person name="Jeanneret N."/>
            <person name="Russel-Delif L."/>
            <person name="Junier T."/>
            <person name="Wunderlin T."/>
            <person name="Molina V."/>
            <person name="Johnson S.L."/>
            <person name="Davenport K.W."/>
            <person name="Chain P.S."/>
            <person name="Dorador C."/>
            <person name="Junier P."/>
        </authorList>
    </citation>
    <scope>NUCLEOTIDE SEQUENCE [LARGE SCALE GENOMIC DNA]</scope>
    <source>
        <strain evidence="3 4">Et7/4</strain>
    </source>
</reference>
<organism evidence="3 4">
    <name type="scientific">Geobacillus kaustophilus</name>
    <dbReference type="NCBI Taxonomy" id="1462"/>
    <lineage>
        <taxon>Bacteria</taxon>
        <taxon>Bacillati</taxon>
        <taxon>Bacillota</taxon>
        <taxon>Bacilli</taxon>
        <taxon>Bacillales</taxon>
        <taxon>Anoxybacillaceae</taxon>
        <taxon>Geobacillus</taxon>
        <taxon>Geobacillus thermoleovorans group</taxon>
    </lineage>
</organism>
<dbReference type="GO" id="GO:0016829">
    <property type="term" value="F:lyase activity"/>
    <property type="evidence" value="ECO:0007669"/>
    <property type="project" value="UniProtKB-KW"/>
</dbReference>
<accession>A0A0D8BTV5</accession>
<evidence type="ECO:0000313" key="3">
    <source>
        <dbReference type="EMBL" id="KJE27633.1"/>
    </source>
</evidence>
<dbReference type="SMART" id="SM00858">
    <property type="entry name" value="SAF"/>
    <property type="match status" value="1"/>
</dbReference>
<feature type="domain" description="SAF" evidence="2">
    <location>
        <begin position="13"/>
        <end position="88"/>
    </location>
</feature>
<proteinExistence type="predicted"/>